<protein>
    <submittedName>
        <fullName evidence="1">Uncharacterized protein</fullName>
    </submittedName>
</protein>
<dbReference type="Proteomes" id="UP000828390">
    <property type="component" value="Unassembled WGS sequence"/>
</dbReference>
<evidence type="ECO:0000313" key="1">
    <source>
        <dbReference type="EMBL" id="KAH3811977.1"/>
    </source>
</evidence>
<sequence length="56" mass="5958">MKAAHTILALVRSHSRMLISKVLAGTPDRLGPVLGYIMVTLAPAALDLAGNQNRSF</sequence>
<dbReference type="AlphaFoldDB" id="A0A9D4G826"/>
<dbReference type="EMBL" id="JAIWYP010000006">
    <property type="protein sequence ID" value="KAH3811977.1"/>
    <property type="molecule type" value="Genomic_DNA"/>
</dbReference>
<proteinExistence type="predicted"/>
<reference evidence="1" key="2">
    <citation type="submission" date="2020-11" db="EMBL/GenBank/DDBJ databases">
        <authorList>
            <person name="McCartney M.A."/>
            <person name="Auch B."/>
            <person name="Kono T."/>
            <person name="Mallez S."/>
            <person name="Becker A."/>
            <person name="Gohl D.M."/>
            <person name="Silverstein K.A.T."/>
            <person name="Koren S."/>
            <person name="Bechman K.B."/>
            <person name="Herman A."/>
            <person name="Abrahante J.E."/>
            <person name="Garbe J."/>
        </authorList>
    </citation>
    <scope>NUCLEOTIDE SEQUENCE</scope>
    <source>
        <strain evidence="1">Duluth1</strain>
        <tissue evidence="1">Whole animal</tissue>
    </source>
</reference>
<keyword evidence="2" id="KW-1185">Reference proteome</keyword>
<evidence type="ECO:0000313" key="2">
    <source>
        <dbReference type="Proteomes" id="UP000828390"/>
    </source>
</evidence>
<name>A0A9D4G826_DREPO</name>
<gene>
    <name evidence="1" type="ORF">DPMN_140396</name>
</gene>
<reference evidence="1" key="1">
    <citation type="journal article" date="2019" name="bioRxiv">
        <title>The Genome of the Zebra Mussel, Dreissena polymorpha: A Resource for Invasive Species Research.</title>
        <authorList>
            <person name="McCartney M.A."/>
            <person name="Auch B."/>
            <person name="Kono T."/>
            <person name="Mallez S."/>
            <person name="Zhang Y."/>
            <person name="Obille A."/>
            <person name="Becker A."/>
            <person name="Abrahante J.E."/>
            <person name="Garbe J."/>
            <person name="Badalamenti J.P."/>
            <person name="Herman A."/>
            <person name="Mangelson H."/>
            <person name="Liachko I."/>
            <person name="Sullivan S."/>
            <person name="Sone E.D."/>
            <person name="Koren S."/>
            <person name="Silverstein K.A.T."/>
            <person name="Beckman K.B."/>
            <person name="Gohl D.M."/>
        </authorList>
    </citation>
    <scope>NUCLEOTIDE SEQUENCE</scope>
    <source>
        <strain evidence="1">Duluth1</strain>
        <tissue evidence="1">Whole animal</tissue>
    </source>
</reference>
<organism evidence="1 2">
    <name type="scientific">Dreissena polymorpha</name>
    <name type="common">Zebra mussel</name>
    <name type="synonym">Mytilus polymorpha</name>
    <dbReference type="NCBI Taxonomy" id="45954"/>
    <lineage>
        <taxon>Eukaryota</taxon>
        <taxon>Metazoa</taxon>
        <taxon>Spiralia</taxon>
        <taxon>Lophotrochozoa</taxon>
        <taxon>Mollusca</taxon>
        <taxon>Bivalvia</taxon>
        <taxon>Autobranchia</taxon>
        <taxon>Heteroconchia</taxon>
        <taxon>Euheterodonta</taxon>
        <taxon>Imparidentia</taxon>
        <taxon>Neoheterodontei</taxon>
        <taxon>Myida</taxon>
        <taxon>Dreissenoidea</taxon>
        <taxon>Dreissenidae</taxon>
        <taxon>Dreissena</taxon>
    </lineage>
</organism>
<accession>A0A9D4G826</accession>
<comment type="caution">
    <text evidence="1">The sequence shown here is derived from an EMBL/GenBank/DDBJ whole genome shotgun (WGS) entry which is preliminary data.</text>
</comment>